<dbReference type="EMBL" id="JACBZR010000001">
    <property type="protein sequence ID" value="NYI78384.1"/>
    <property type="molecule type" value="Genomic_DNA"/>
</dbReference>
<dbReference type="CDD" id="cd05233">
    <property type="entry name" value="SDR_c"/>
    <property type="match status" value="1"/>
</dbReference>
<dbReference type="PRINTS" id="PR00081">
    <property type="entry name" value="GDHRDH"/>
</dbReference>
<comment type="caution">
    <text evidence="3">The sequence shown here is derived from an EMBL/GenBank/DDBJ whole genome shotgun (WGS) entry which is preliminary data.</text>
</comment>
<dbReference type="PANTHER" id="PTHR42760">
    <property type="entry name" value="SHORT-CHAIN DEHYDROGENASES/REDUCTASES FAMILY MEMBER"/>
    <property type="match status" value="1"/>
</dbReference>
<dbReference type="PROSITE" id="PS00061">
    <property type="entry name" value="ADH_SHORT"/>
    <property type="match status" value="1"/>
</dbReference>
<dbReference type="Proteomes" id="UP000564496">
    <property type="component" value="Unassembled WGS sequence"/>
</dbReference>
<accession>A0A7Z0DN97</accession>
<dbReference type="PRINTS" id="PR00080">
    <property type="entry name" value="SDRFAMILY"/>
</dbReference>
<comment type="similarity">
    <text evidence="1">Belongs to the short-chain dehydrogenases/reductases (SDR) family.</text>
</comment>
<protein>
    <submittedName>
        <fullName evidence="3">NAD(P)-dependent dehydrogenase (Short-subunit alcohol dehydrogenase family)</fullName>
    </submittedName>
</protein>
<keyword evidence="2" id="KW-0560">Oxidoreductase</keyword>
<sequence length="254" mass="26450">MAVTRLDGRRIIITGGASGMGEGLVRSFPALGAKVVSVDLTEDAGARIAEESGAEFLPVDVADKESVDSTFTAAVEKLGGLDVLVHAAGIAPSSPAEESSVDLWTKVLSVNTLGTMLTNQAAFAHLKGEGGQVINFASAAGVIGLPNKSVYAMSKGGVIAWTRTAAKEWGKHNVSLNMIAPAIWTPMYDKTRSEMSPEALAAHDAYMGQNIPLGGKLGDVEKDFIPVLAFYASEGARFITGQIVSVDGGTLMVR</sequence>
<evidence type="ECO:0000313" key="3">
    <source>
        <dbReference type="EMBL" id="NYI78384.1"/>
    </source>
</evidence>
<organism evidence="3 4">
    <name type="scientific">Nocardioides panzhihuensis</name>
    <dbReference type="NCBI Taxonomy" id="860243"/>
    <lineage>
        <taxon>Bacteria</taxon>
        <taxon>Bacillati</taxon>
        <taxon>Actinomycetota</taxon>
        <taxon>Actinomycetes</taxon>
        <taxon>Propionibacteriales</taxon>
        <taxon>Nocardioidaceae</taxon>
        <taxon>Nocardioides</taxon>
    </lineage>
</organism>
<evidence type="ECO:0000256" key="2">
    <source>
        <dbReference type="ARBA" id="ARBA00023002"/>
    </source>
</evidence>
<dbReference type="InterPro" id="IPR036291">
    <property type="entry name" value="NAD(P)-bd_dom_sf"/>
</dbReference>
<keyword evidence="4" id="KW-1185">Reference proteome</keyword>
<dbReference type="FunFam" id="3.40.50.720:FF:000084">
    <property type="entry name" value="Short-chain dehydrogenase reductase"/>
    <property type="match status" value="1"/>
</dbReference>
<dbReference type="InterPro" id="IPR020904">
    <property type="entry name" value="Sc_DH/Rdtase_CS"/>
</dbReference>
<dbReference type="SUPFAM" id="SSF51735">
    <property type="entry name" value="NAD(P)-binding Rossmann-fold domains"/>
    <property type="match status" value="1"/>
</dbReference>
<dbReference type="GO" id="GO:0016616">
    <property type="term" value="F:oxidoreductase activity, acting on the CH-OH group of donors, NAD or NADP as acceptor"/>
    <property type="evidence" value="ECO:0007669"/>
    <property type="project" value="TreeGrafter"/>
</dbReference>
<reference evidence="3 4" key="1">
    <citation type="submission" date="2020-07" db="EMBL/GenBank/DDBJ databases">
        <title>Sequencing the genomes of 1000 actinobacteria strains.</title>
        <authorList>
            <person name="Klenk H.-P."/>
        </authorList>
    </citation>
    <scope>NUCLEOTIDE SEQUENCE [LARGE SCALE GENOMIC DNA]</scope>
    <source>
        <strain evidence="3 4">DSM 26487</strain>
    </source>
</reference>
<dbReference type="InterPro" id="IPR002347">
    <property type="entry name" value="SDR_fam"/>
</dbReference>
<dbReference type="AlphaFoldDB" id="A0A7Z0DN97"/>
<evidence type="ECO:0000313" key="4">
    <source>
        <dbReference type="Proteomes" id="UP000564496"/>
    </source>
</evidence>
<dbReference type="Gene3D" id="3.40.50.720">
    <property type="entry name" value="NAD(P)-binding Rossmann-like Domain"/>
    <property type="match status" value="1"/>
</dbReference>
<evidence type="ECO:0000256" key="1">
    <source>
        <dbReference type="ARBA" id="ARBA00006484"/>
    </source>
</evidence>
<dbReference type="Pfam" id="PF13561">
    <property type="entry name" value="adh_short_C2"/>
    <property type="match status" value="1"/>
</dbReference>
<gene>
    <name evidence="3" type="ORF">BJ988_003032</name>
</gene>
<name>A0A7Z0DN97_9ACTN</name>
<dbReference type="RefSeq" id="WP_179658715.1">
    <property type="nucleotide sequence ID" value="NZ_JACBZR010000001.1"/>
</dbReference>
<proteinExistence type="inferred from homology"/>